<protein>
    <submittedName>
        <fullName evidence="2">Restriction endonuclease</fullName>
    </submittedName>
</protein>
<evidence type="ECO:0000313" key="2">
    <source>
        <dbReference type="EMBL" id="MCG2669694.1"/>
    </source>
</evidence>
<dbReference type="Gene3D" id="3.40.1350.10">
    <property type="match status" value="1"/>
</dbReference>
<dbReference type="Proteomes" id="UP001139012">
    <property type="component" value="Unassembled WGS sequence"/>
</dbReference>
<dbReference type="Pfam" id="PF04471">
    <property type="entry name" value="Mrr_cat"/>
    <property type="match status" value="1"/>
</dbReference>
<dbReference type="InterPro" id="IPR011856">
    <property type="entry name" value="tRNA_endonuc-like_dom_sf"/>
</dbReference>
<organism evidence="2 3">
    <name type="scientific">Bradyrhizobium zhengyangense</name>
    <dbReference type="NCBI Taxonomy" id="2911009"/>
    <lineage>
        <taxon>Bacteria</taxon>
        <taxon>Pseudomonadati</taxon>
        <taxon>Pseudomonadota</taxon>
        <taxon>Alphaproteobacteria</taxon>
        <taxon>Hyphomicrobiales</taxon>
        <taxon>Nitrobacteraceae</taxon>
        <taxon>Bradyrhizobium</taxon>
    </lineage>
</organism>
<keyword evidence="2" id="KW-0378">Hydrolase</keyword>
<dbReference type="SUPFAM" id="SSF52980">
    <property type="entry name" value="Restriction endonuclease-like"/>
    <property type="match status" value="1"/>
</dbReference>
<sequence>MAQRSKYDELHDRYHAILSTKAGTRYEMLAAMVFKSLEDKNTVIHHLQLTGDSDVPHQIDVSIEKNGKAWRVIIECKDFDISGDKVGLDIVRNFRSVVEDTNADEAIIVTCTGYTRDAQKYAKAKNIKLAVLRGAEERDMEGRIKTVVVNLHIQSAKNHSMTMNMSEANRDLFAAECLRVGITGGIHIMHPVFLVRGAERHQFTSFMSDKVNSSPAQKLPSGLYEVRTLPDGWSLQVESGPLIQFDLISTTYEMGVQTIELNITSDRIAEMILAGVGDHDILIFDDQLQQRKIDAETGEIL</sequence>
<keyword evidence="3" id="KW-1185">Reference proteome</keyword>
<name>A0ABS9LS99_9BRAD</name>
<proteinExistence type="predicted"/>
<reference evidence="2" key="1">
    <citation type="submission" date="2022-01" db="EMBL/GenBank/DDBJ databases">
        <title>Genome sequnece data of strain Bradyrhizobium sp. nov.</title>
        <authorList>
            <person name="Zhang J."/>
        </authorList>
    </citation>
    <scope>NUCLEOTIDE SEQUENCE</scope>
    <source>
        <strain evidence="2">WYCCWR 12774</strain>
    </source>
</reference>
<feature type="domain" description="Restriction endonuclease type IV Mrr" evidence="1">
    <location>
        <begin position="35"/>
        <end position="129"/>
    </location>
</feature>
<comment type="caution">
    <text evidence="2">The sequence shown here is derived from an EMBL/GenBank/DDBJ whole genome shotgun (WGS) entry which is preliminary data.</text>
</comment>
<keyword evidence="2" id="KW-0255">Endonuclease</keyword>
<dbReference type="InterPro" id="IPR011335">
    <property type="entry name" value="Restrct_endonuc-II-like"/>
</dbReference>
<keyword evidence="2" id="KW-0540">Nuclease</keyword>
<dbReference type="RefSeq" id="WP_237864517.1">
    <property type="nucleotide sequence ID" value="NZ_JAKLTZ010000007.1"/>
</dbReference>
<dbReference type="InterPro" id="IPR007560">
    <property type="entry name" value="Restrct_endonuc_IV_Mrr"/>
</dbReference>
<evidence type="ECO:0000313" key="3">
    <source>
        <dbReference type="Proteomes" id="UP001139012"/>
    </source>
</evidence>
<evidence type="ECO:0000259" key="1">
    <source>
        <dbReference type="Pfam" id="PF04471"/>
    </source>
</evidence>
<accession>A0ABS9LS99</accession>
<gene>
    <name evidence="2" type="ORF">L6637_22270</name>
</gene>
<dbReference type="GO" id="GO:0004519">
    <property type="term" value="F:endonuclease activity"/>
    <property type="evidence" value="ECO:0007669"/>
    <property type="project" value="UniProtKB-KW"/>
</dbReference>
<dbReference type="EMBL" id="JAKLUA010000007">
    <property type="protein sequence ID" value="MCG2669694.1"/>
    <property type="molecule type" value="Genomic_DNA"/>
</dbReference>